<organism evidence="11 12">
    <name type="scientific">Natronospira bacteriovora</name>
    <dbReference type="NCBI Taxonomy" id="3069753"/>
    <lineage>
        <taxon>Bacteria</taxon>
        <taxon>Pseudomonadati</taxon>
        <taxon>Pseudomonadota</taxon>
        <taxon>Gammaproteobacteria</taxon>
        <taxon>Natronospirales</taxon>
        <taxon>Natronospiraceae</taxon>
        <taxon>Natronospira</taxon>
    </lineage>
</organism>
<dbReference type="InterPro" id="IPR016195">
    <property type="entry name" value="Pol/histidinol_Pase-like"/>
</dbReference>
<dbReference type="InterPro" id="IPR004365">
    <property type="entry name" value="NA-bd_OB_tRNA"/>
</dbReference>
<evidence type="ECO:0000256" key="6">
    <source>
        <dbReference type="ARBA" id="ARBA00022695"/>
    </source>
</evidence>
<dbReference type="RefSeq" id="WP_306726821.1">
    <property type="nucleotide sequence ID" value="NZ_JAVDDT010000001.1"/>
</dbReference>
<dbReference type="Proteomes" id="UP001239019">
    <property type="component" value="Unassembled WGS sequence"/>
</dbReference>
<dbReference type="GO" id="GO:0003887">
    <property type="term" value="F:DNA-directed DNA polymerase activity"/>
    <property type="evidence" value="ECO:0007669"/>
    <property type="project" value="UniProtKB-EC"/>
</dbReference>
<proteinExistence type="predicted"/>
<comment type="catalytic activity">
    <reaction evidence="9">
        <text>DNA(n) + a 2'-deoxyribonucleoside 5'-triphosphate = DNA(n+1) + diphosphate</text>
        <dbReference type="Rhea" id="RHEA:22508"/>
        <dbReference type="Rhea" id="RHEA-COMP:17339"/>
        <dbReference type="Rhea" id="RHEA-COMP:17340"/>
        <dbReference type="ChEBI" id="CHEBI:33019"/>
        <dbReference type="ChEBI" id="CHEBI:61560"/>
        <dbReference type="ChEBI" id="CHEBI:173112"/>
        <dbReference type="EC" id="2.7.7.7"/>
    </reaction>
</comment>
<keyword evidence="8" id="KW-0239">DNA-directed DNA polymerase</keyword>
<gene>
    <name evidence="11" type="primary">dnaE</name>
    <name evidence="11" type="ORF">RBH19_00395</name>
</gene>
<evidence type="ECO:0000256" key="7">
    <source>
        <dbReference type="ARBA" id="ARBA00022705"/>
    </source>
</evidence>
<dbReference type="CDD" id="cd04485">
    <property type="entry name" value="DnaE_OBF"/>
    <property type="match status" value="1"/>
</dbReference>
<feature type="domain" description="Polymerase/histidinol phosphatase N-terminal" evidence="10">
    <location>
        <begin position="6"/>
        <end position="73"/>
    </location>
</feature>
<dbReference type="InterPro" id="IPR041931">
    <property type="entry name" value="DNA_pol3_alpha_thumb_dom"/>
</dbReference>
<evidence type="ECO:0000313" key="12">
    <source>
        <dbReference type="Proteomes" id="UP001239019"/>
    </source>
</evidence>
<dbReference type="InterPro" id="IPR029460">
    <property type="entry name" value="DNAPol_HHH"/>
</dbReference>
<dbReference type="InterPro" id="IPR012340">
    <property type="entry name" value="NA-bd_OB-fold"/>
</dbReference>
<dbReference type="InterPro" id="IPR011708">
    <property type="entry name" value="DNA_pol3_alpha_NTPase_dom"/>
</dbReference>
<dbReference type="Gene3D" id="1.10.10.1600">
    <property type="entry name" value="Bacterial DNA polymerase III alpha subunit, thumb domain"/>
    <property type="match status" value="1"/>
</dbReference>
<dbReference type="Pfam" id="PF20914">
    <property type="entry name" value="DNA_pol_IIIA_C"/>
    <property type="match status" value="1"/>
</dbReference>
<dbReference type="CDD" id="cd07433">
    <property type="entry name" value="PHP_PolIIIA_DnaE1"/>
    <property type="match status" value="1"/>
</dbReference>
<keyword evidence="6 11" id="KW-0548">Nucleotidyltransferase</keyword>
<dbReference type="NCBIfam" id="NF004226">
    <property type="entry name" value="PRK05673.1"/>
    <property type="match status" value="1"/>
</dbReference>
<evidence type="ECO:0000256" key="1">
    <source>
        <dbReference type="ARBA" id="ARBA00004496"/>
    </source>
</evidence>
<dbReference type="InterPro" id="IPR004013">
    <property type="entry name" value="PHP_dom"/>
</dbReference>
<dbReference type="Pfam" id="PF17657">
    <property type="entry name" value="DNA_pol3_finger"/>
    <property type="match status" value="1"/>
</dbReference>
<dbReference type="SMART" id="SM00481">
    <property type="entry name" value="POLIIIAc"/>
    <property type="match status" value="1"/>
</dbReference>
<evidence type="ECO:0000256" key="2">
    <source>
        <dbReference type="ARBA" id="ARBA00012417"/>
    </source>
</evidence>
<dbReference type="SUPFAM" id="SSF89550">
    <property type="entry name" value="PHP domain-like"/>
    <property type="match status" value="1"/>
</dbReference>
<dbReference type="Pfam" id="PF07733">
    <property type="entry name" value="DNA_pol3_alpha"/>
    <property type="match status" value="1"/>
</dbReference>
<evidence type="ECO:0000256" key="3">
    <source>
        <dbReference type="ARBA" id="ARBA00019114"/>
    </source>
</evidence>
<dbReference type="Gene3D" id="2.40.50.140">
    <property type="entry name" value="Nucleic acid-binding proteins"/>
    <property type="match status" value="1"/>
</dbReference>
<reference evidence="11 12" key="1">
    <citation type="submission" date="2023-08" db="EMBL/GenBank/DDBJ databases">
        <title>Whole-genome sequencing of halo(alkali)philic microorganisms from hypersaline lakes.</title>
        <authorList>
            <person name="Sorokin D.Y."/>
            <person name="Abbas B."/>
            <person name="Merkel A.Y."/>
        </authorList>
    </citation>
    <scope>NUCLEOTIDE SEQUENCE [LARGE SCALE GENOMIC DNA]</scope>
    <source>
        <strain evidence="11 12">AB-CW4</strain>
    </source>
</reference>
<evidence type="ECO:0000256" key="8">
    <source>
        <dbReference type="ARBA" id="ARBA00022932"/>
    </source>
</evidence>
<comment type="caution">
    <text evidence="11">The sequence shown here is derived from an EMBL/GenBank/DDBJ whole genome shotgun (WGS) entry which is preliminary data.</text>
</comment>
<dbReference type="EMBL" id="JAVDDT010000001">
    <property type="protein sequence ID" value="MDQ2068330.1"/>
    <property type="molecule type" value="Genomic_DNA"/>
</dbReference>
<dbReference type="PANTHER" id="PTHR32294:SF0">
    <property type="entry name" value="DNA POLYMERASE III SUBUNIT ALPHA"/>
    <property type="match status" value="1"/>
</dbReference>
<accession>A0ABU0W2U3</accession>
<dbReference type="Gene3D" id="3.20.20.140">
    <property type="entry name" value="Metal-dependent hydrolases"/>
    <property type="match status" value="1"/>
</dbReference>
<dbReference type="EC" id="2.7.7.7" evidence="2"/>
<name>A0ABU0W2U3_9GAMM</name>
<dbReference type="InterPro" id="IPR004805">
    <property type="entry name" value="DnaE2/DnaE/PolC"/>
</dbReference>
<keyword evidence="4" id="KW-0963">Cytoplasm</keyword>
<dbReference type="Pfam" id="PF01336">
    <property type="entry name" value="tRNA_anti-codon"/>
    <property type="match status" value="1"/>
</dbReference>
<evidence type="ECO:0000256" key="4">
    <source>
        <dbReference type="ARBA" id="ARBA00022490"/>
    </source>
</evidence>
<protein>
    <recommendedName>
        <fullName evidence="3">DNA polymerase III subunit alpha</fullName>
        <ecNumber evidence="2">2.7.7.7</ecNumber>
    </recommendedName>
</protein>
<dbReference type="InterPro" id="IPR003141">
    <property type="entry name" value="Pol/His_phosphatase_N"/>
</dbReference>
<dbReference type="PANTHER" id="PTHR32294">
    <property type="entry name" value="DNA POLYMERASE III SUBUNIT ALPHA"/>
    <property type="match status" value="1"/>
</dbReference>
<sequence>MTAAFVHLRVHTEYSLVDSVVRVPALVDAVAGQGMPAVAMTDECNLFAMVKFYRAAEAKGVKPILGADLWIDEPGDRDQPSRITLLCRTNEGYRRLTELISRAYVEGQHRGRPLVHRDWLDEKSCAGLIALSGGRDGDVGRALLAGRSPQAMEALEFWKARFPDAFYLELVRTGREGEEDYIHSAVELAANTETPVVATNDVRFISEDDFEAHETRVCIHDGRTLEDPRRPRRYSRQQYVRSAEEMAALFSDLPEALENTVEIARRCTVEIELGKNYLPEFPIPDGYDIESYLRELSIQGLEQRLKKIFPPGTEDLESRVRAYYERLDIELDVINSMGFPGYFLIVADFIQWAKENGVPVGPGRGSGAGSLVAYALEITDLDPLEYDLLFERFLNPERVSMPDFDVDFCMEGRDRVIEYVAEKYGREKVSQIITYGSMAAKAVVRDVGRVFGHGYGYVDRIAKLIPFEVGMTLDKALEESEELRQNYEDDEEVRSLIDRARSLEGLARNAGKHAGGVVISPSVLTDFTPLYVEPGGSSAVTQLDKDDVEAAGLVKFDFLGLRTLTIIDWAVKIADVQRQREGLEPLDVNALPMDDKAAFDLLKACKTTAVFQLESRGMKDLIRRLQPDSFEDIVALVALFRPGPLQSGMVDDFINRKHGRAEVEYPHPSLEAILEPTYGVILYQEQVMQIAQVLSGYTLGGADLLRRAMGKKKVEEMARQRKIFVDGAAERDVEPKTAEYIFDLVEKFAGYGFNKSHSAAYALLSYQTAWLKAHYPAAFMAATLSSDMDHTDKVVILIDECRNLDLTVHPPDVNSSEHAFTVNSDGQILYGLGAIKGVGRSAIEVVLQERRDNGAFRDLEDLCRRVDLQKVNRRVLEALIRAGALDRLGPNRASLMAALPECLQRADQARRAQEAGQNDMFGLAAAPENVNEAAPAIAEIPEWEELDRLAAEKETLGLYLTGHPIRQFEEELRRIVTAPIGELIAAEPESDGGQSWGRRKQRFVTVAGLAVEMKKRGGRVSLTLDDSTGRIEATLFEDAFNQFRHLLSKDALLVIQGRLGFDEFINAWRINVKDITDMDEAREAAVKGLLLRWKAEGVDRQFVGRLKEVLSPYRQGGCRVTVHYVNGMAEARIPLGDDWRVRPTNALLNQLEKLVGQEGIRRVYRKPSETVPEA</sequence>
<evidence type="ECO:0000256" key="5">
    <source>
        <dbReference type="ARBA" id="ARBA00022679"/>
    </source>
</evidence>
<dbReference type="InterPro" id="IPR049821">
    <property type="entry name" value="PolIIIA_DnaE1_PHP"/>
</dbReference>
<dbReference type="InterPro" id="IPR040982">
    <property type="entry name" value="DNA_pol3_finger"/>
</dbReference>
<dbReference type="Gene3D" id="1.10.150.870">
    <property type="match status" value="1"/>
</dbReference>
<evidence type="ECO:0000256" key="9">
    <source>
        <dbReference type="ARBA" id="ARBA00049244"/>
    </source>
</evidence>
<dbReference type="Pfam" id="PF14579">
    <property type="entry name" value="HHH_6"/>
    <property type="match status" value="1"/>
</dbReference>
<keyword evidence="7" id="KW-0235">DNA replication</keyword>
<dbReference type="Pfam" id="PF02811">
    <property type="entry name" value="PHP"/>
    <property type="match status" value="1"/>
</dbReference>
<dbReference type="InterPro" id="IPR048472">
    <property type="entry name" value="DNA_pol_IIIA_C"/>
</dbReference>
<keyword evidence="12" id="KW-1185">Reference proteome</keyword>
<dbReference type="NCBIfam" id="TIGR00594">
    <property type="entry name" value="polc"/>
    <property type="match status" value="1"/>
</dbReference>
<evidence type="ECO:0000259" key="10">
    <source>
        <dbReference type="SMART" id="SM00481"/>
    </source>
</evidence>
<keyword evidence="5 11" id="KW-0808">Transferase</keyword>
<evidence type="ECO:0000313" key="11">
    <source>
        <dbReference type="EMBL" id="MDQ2068330.1"/>
    </source>
</evidence>
<comment type="subcellular location">
    <subcellularLocation>
        <location evidence="1">Cytoplasm</location>
    </subcellularLocation>
</comment>